<evidence type="ECO:0000313" key="5">
    <source>
        <dbReference type="EMBL" id="KYQ71529.1"/>
    </source>
</evidence>
<evidence type="ECO:0000259" key="4">
    <source>
        <dbReference type="PROSITE" id="PS50987"/>
    </source>
</evidence>
<dbReference type="Pfam" id="PF01022">
    <property type="entry name" value="HTH_5"/>
    <property type="match status" value="1"/>
</dbReference>
<keyword evidence="2" id="KW-0238">DNA-binding</keyword>
<keyword evidence="1" id="KW-0805">Transcription regulation</keyword>
<evidence type="ECO:0000256" key="2">
    <source>
        <dbReference type="ARBA" id="ARBA00023125"/>
    </source>
</evidence>
<dbReference type="InterPro" id="IPR036388">
    <property type="entry name" value="WH-like_DNA-bd_sf"/>
</dbReference>
<keyword evidence="6" id="KW-1185">Reference proteome</keyword>
<protein>
    <submittedName>
        <fullName evidence="5">Transcriptional regulator</fullName>
    </submittedName>
</protein>
<dbReference type="RefSeq" id="WP_067669972.1">
    <property type="nucleotide sequence ID" value="NZ_CBCSIK010000003.1"/>
</dbReference>
<name>A0A151Y0U5_9GAMM</name>
<dbReference type="InterPro" id="IPR051081">
    <property type="entry name" value="HTH_MetalResp_TranReg"/>
</dbReference>
<dbReference type="SUPFAM" id="SSF46785">
    <property type="entry name" value="Winged helix' DNA-binding domain"/>
    <property type="match status" value="1"/>
</dbReference>
<dbReference type="AlphaFoldDB" id="A0A151Y0U5"/>
<dbReference type="PANTHER" id="PTHR33154:SF33">
    <property type="entry name" value="TRANSCRIPTIONAL REPRESSOR SDPR"/>
    <property type="match status" value="1"/>
</dbReference>
<dbReference type="CDD" id="cd00090">
    <property type="entry name" value="HTH_ARSR"/>
    <property type="match status" value="1"/>
</dbReference>
<dbReference type="Proteomes" id="UP000076276">
    <property type="component" value="Unassembled WGS sequence"/>
</dbReference>
<dbReference type="EMBL" id="LUAW01000025">
    <property type="protein sequence ID" value="KYQ71529.1"/>
    <property type="molecule type" value="Genomic_DNA"/>
</dbReference>
<comment type="caution">
    <text evidence="5">The sequence shown here is derived from an EMBL/GenBank/DDBJ whole genome shotgun (WGS) entry which is preliminary data.</text>
</comment>
<evidence type="ECO:0000256" key="1">
    <source>
        <dbReference type="ARBA" id="ARBA00023015"/>
    </source>
</evidence>
<dbReference type="PANTHER" id="PTHR33154">
    <property type="entry name" value="TRANSCRIPTIONAL REGULATOR, ARSR FAMILY"/>
    <property type="match status" value="1"/>
</dbReference>
<feature type="domain" description="HTH arsR-type" evidence="4">
    <location>
        <begin position="1"/>
        <end position="99"/>
    </location>
</feature>
<dbReference type="GO" id="GO:0003677">
    <property type="term" value="F:DNA binding"/>
    <property type="evidence" value="ECO:0007669"/>
    <property type="project" value="UniProtKB-KW"/>
</dbReference>
<keyword evidence="3" id="KW-0804">Transcription</keyword>
<dbReference type="Gene3D" id="1.10.10.10">
    <property type="entry name" value="Winged helix-like DNA-binding domain superfamily/Winged helix DNA-binding domain"/>
    <property type="match status" value="1"/>
</dbReference>
<reference evidence="5 6" key="1">
    <citation type="submission" date="2016-03" db="EMBL/GenBank/DDBJ databases">
        <title>Acinetobacter genomospecies 28 strain ANC 4149.</title>
        <authorList>
            <person name="Radolfova-Krizova L."/>
            <person name="Nemec A."/>
        </authorList>
    </citation>
    <scope>NUCLEOTIDE SEQUENCE [LARGE SCALE GENOMIC DNA]</scope>
    <source>
        <strain evidence="5 6">ANC 4149</strain>
    </source>
</reference>
<dbReference type="InterPro" id="IPR036390">
    <property type="entry name" value="WH_DNA-bd_sf"/>
</dbReference>
<dbReference type="InterPro" id="IPR001845">
    <property type="entry name" value="HTH_ArsR_DNA-bd_dom"/>
</dbReference>
<dbReference type="OrthoDB" id="9790747at2"/>
<proteinExistence type="predicted"/>
<evidence type="ECO:0000256" key="3">
    <source>
        <dbReference type="ARBA" id="ARBA00023163"/>
    </source>
</evidence>
<dbReference type="SMART" id="SM00418">
    <property type="entry name" value="HTH_ARSR"/>
    <property type="match status" value="1"/>
</dbReference>
<gene>
    <name evidence="5" type="ORF">AZH43_14380</name>
</gene>
<organism evidence="5 6">
    <name type="scientific">Acinetobacter pragensis</name>
    <dbReference type="NCBI Taxonomy" id="1806892"/>
    <lineage>
        <taxon>Bacteria</taxon>
        <taxon>Pseudomonadati</taxon>
        <taxon>Pseudomonadota</taxon>
        <taxon>Gammaproteobacteria</taxon>
        <taxon>Moraxellales</taxon>
        <taxon>Moraxellaceae</taxon>
        <taxon>Acinetobacter</taxon>
    </lineage>
</organism>
<dbReference type="InterPro" id="IPR011991">
    <property type="entry name" value="ArsR-like_HTH"/>
</dbReference>
<accession>A0A151Y0U5</accession>
<evidence type="ECO:0000313" key="6">
    <source>
        <dbReference type="Proteomes" id="UP000076276"/>
    </source>
</evidence>
<dbReference type="STRING" id="1806892.AZH43_14380"/>
<dbReference type="GO" id="GO:0003700">
    <property type="term" value="F:DNA-binding transcription factor activity"/>
    <property type="evidence" value="ECO:0007669"/>
    <property type="project" value="InterPro"/>
</dbReference>
<dbReference type="PROSITE" id="PS50987">
    <property type="entry name" value="HTH_ARSR_2"/>
    <property type="match status" value="1"/>
</dbReference>
<sequence length="99" mass="11298">MDIDLIFKALANPTRRQILEWLKNPNQFLSEEQCGGFNRGVCAGNIEKLGNVSQSTMSNHLSVLQQAGLIQAEKYGQWSYFSRNEALIQQYIDYLQNSL</sequence>